<evidence type="ECO:0000259" key="1">
    <source>
        <dbReference type="Pfam" id="PF01575"/>
    </source>
</evidence>
<dbReference type="EMBL" id="PIPO01000001">
    <property type="protein sequence ID" value="RUO34956.1"/>
    <property type="molecule type" value="Genomic_DNA"/>
</dbReference>
<keyword evidence="3" id="KW-1185">Reference proteome</keyword>
<dbReference type="PRINTS" id="PR01483">
    <property type="entry name" value="FASYNTHASE"/>
</dbReference>
<dbReference type="PANTHER" id="PTHR43841">
    <property type="entry name" value="3-HYDROXYACYL-THIOESTER DEHYDRATASE HTDX-RELATED"/>
    <property type="match status" value="1"/>
</dbReference>
<dbReference type="AlphaFoldDB" id="A0A432WMB8"/>
<dbReference type="SUPFAM" id="SSF54637">
    <property type="entry name" value="Thioesterase/thiol ester dehydrase-isomerase"/>
    <property type="match status" value="1"/>
</dbReference>
<protein>
    <submittedName>
        <fullName evidence="2">Acyl dehydratase</fullName>
    </submittedName>
</protein>
<dbReference type="Pfam" id="PF01575">
    <property type="entry name" value="MaoC_dehydratas"/>
    <property type="match status" value="1"/>
</dbReference>
<feature type="domain" description="MaoC-like" evidence="1">
    <location>
        <begin position="187"/>
        <end position="261"/>
    </location>
</feature>
<gene>
    <name evidence="2" type="ORF">CWE14_02895</name>
</gene>
<comment type="caution">
    <text evidence="2">The sequence shown here is derived from an EMBL/GenBank/DDBJ whole genome shotgun (WGS) entry which is preliminary data.</text>
</comment>
<proteinExistence type="predicted"/>
<name>A0A432WMB8_9GAMM</name>
<dbReference type="InterPro" id="IPR003965">
    <property type="entry name" value="Fatty_acid_synthase"/>
</dbReference>
<reference evidence="2 3" key="1">
    <citation type="journal article" date="2011" name="Front. Microbiol.">
        <title>Genomic signatures of strain selection and enhancement in Bacillus atrophaeus var. globigii, a historical biowarfare simulant.</title>
        <authorList>
            <person name="Gibbons H.S."/>
            <person name="Broomall S.M."/>
            <person name="McNew L.A."/>
            <person name="Daligault H."/>
            <person name="Chapman C."/>
            <person name="Bruce D."/>
            <person name="Karavis M."/>
            <person name="Krepps M."/>
            <person name="McGregor P.A."/>
            <person name="Hong C."/>
            <person name="Park K.H."/>
            <person name="Akmal A."/>
            <person name="Feldman A."/>
            <person name="Lin J.S."/>
            <person name="Chang W.E."/>
            <person name="Higgs B.W."/>
            <person name="Demirev P."/>
            <person name="Lindquist J."/>
            <person name="Liem A."/>
            <person name="Fochler E."/>
            <person name="Read T.D."/>
            <person name="Tapia R."/>
            <person name="Johnson S."/>
            <person name="Bishop-Lilly K.A."/>
            <person name="Detter C."/>
            <person name="Han C."/>
            <person name="Sozhamannan S."/>
            <person name="Rosenzweig C.N."/>
            <person name="Skowronski E.W."/>
        </authorList>
    </citation>
    <scope>NUCLEOTIDE SEQUENCE [LARGE SCALE GENOMIC DNA]</scope>
    <source>
        <strain evidence="2 3">Y4G10-17</strain>
    </source>
</reference>
<dbReference type="GO" id="GO:0005835">
    <property type="term" value="C:fatty acid synthase complex"/>
    <property type="evidence" value="ECO:0007669"/>
    <property type="project" value="InterPro"/>
</dbReference>
<dbReference type="RefSeq" id="WP_126797988.1">
    <property type="nucleotide sequence ID" value="NZ_PIPO01000001.1"/>
</dbReference>
<dbReference type="Proteomes" id="UP000287823">
    <property type="component" value="Unassembled WGS sequence"/>
</dbReference>
<dbReference type="GO" id="GO:0006633">
    <property type="term" value="P:fatty acid biosynthetic process"/>
    <property type="evidence" value="ECO:0007669"/>
    <property type="project" value="InterPro"/>
</dbReference>
<accession>A0A432WMB8</accession>
<evidence type="ECO:0000313" key="3">
    <source>
        <dbReference type="Proteomes" id="UP000287823"/>
    </source>
</evidence>
<dbReference type="InterPro" id="IPR029069">
    <property type="entry name" value="HotDog_dom_sf"/>
</dbReference>
<sequence length="283" mass="32136">MQQSALPPLPGMLVRALPTMVRSGKVAQDLTAIEAQFSLDAIRPAHLADYKSQFPGLVSAYPLTYFYLLAQRAHLAAMLDKRFPWPILGMVHVANRMEWLGTLKAEQGFTINVRIELPARASTRKRVRPVYIVDFTQNGHTILRCESTYQVGAGGRTPASRRVRTESLELSLWQQLDIWQLNASLGRRYARLSGDYNPIHIHPWLSRWFGFDHPIIHGMYSVARMQADLEKQFNTQVTSMEIVFKRPLELPNTAVSHIQKDSGRLIVSDGQGEKTFLEGTFHL</sequence>
<dbReference type="InterPro" id="IPR002539">
    <property type="entry name" value="MaoC-like_dom"/>
</dbReference>
<dbReference type="PANTHER" id="PTHR43841:SF3">
    <property type="entry name" value="(3R)-HYDROXYACYL-ACP DEHYDRATASE SUBUNIT HADB"/>
    <property type="match status" value="1"/>
</dbReference>
<evidence type="ECO:0000313" key="2">
    <source>
        <dbReference type="EMBL" id="RUO34956.1"/>
    </source>
</evidence>
<dbReference type="GO" id="GO:0004312">
    <property type="term" value="F:fatty acid synthase activity"/>
    <property type="evidence" value="ECO:0007669"/>
    <property type="project" value="InterPro"/>
</dbReference>
<dbReference type="Gene3D" id="3.10.129.10">
    <property type="entry name" value="Hotdog Thioesterase"/>
    <property type="match status" value="1"/>
</dbReference>
<organism evidence="2 3">
    <name type="scientific">Aliidiomarina soli</name>
    <dbReference type="NCBI Taxonomy" id="1928574"/>
    <lineage>
        <taxon>Bacteria</taxon>
        <taxon>Pseudomonadati</taxon>
        <taxon>Pseudomonadota</taxon>
        <taxon>Gammaproteobacteria</taxon>
        <taxon>Alteromonadales</taxon>
        <taxon>Idiomarinaceae</taxon>
        <taxon>Aliidiomarina</taxon>
    </lineage>
</organism>